<feature type="domain" description="F-box/LRR-repeat protein 15/At3g58940/PEG3-like LRR" evidence="2">
    <location>
        <begin position="50"/>
        <end position="155"/>
    </location>
</feature>
<dbReference type="Gene3D" id="3.80.10.10">
    <property type="entry name" value="Ribonuclease Inhibitor"/>
    <property type="match status" value="1"/>
</dbReference>
<dbReference type="InterPro" id="IPR050232">
    <property type="entry name" value="FBL13/AtMIF1-like"/>
</dbReference>
<dbReference type="InterPro" id="IPR032675">
    <property type="entry name" value="LRR_dom_sf"/>
</dbReference>
<proteinExistence type="predicted"/>
<accession>A0A811RD73</accession>
<evidence type="ECO:0000256" key="1">
    <source>
        <dbReference type="SAM" id="MobiDB-lite"/>
    </source>
</evidence>
<dbReference type="Pfam" id="PF24758">
    <property type="entry name" value="LRR_At5g56370"/>
    <property type="match status" value="1"/>
</dbReference>
<feature type="region of interest" description="Disordered" evidence="1">
    <location>
        <begin position="1"/>
        <end position="44"/>
    </location>
</feature>
<name>A0A811RD73_9POAL</name>
<dbReference type="InterPro" id="IPR055411">
    <property type="entry name" value="LRR_FXL15/At3g58940/PEG3-like"/>
</dbReference>
<dbReference type="EMBL" id="CAJGYO010000014">
    <property type="protein sequence ID" value="CAD6268218.1"/>
    <property type="molecule type" value="Genomic_DNA"/>
</dbReference>
<organism evidence="3 4">
    <name type="scientific">Miscanthus lutarioriparius</name>
    <dbReference type="NCBI Taxonomy" id="422564"/>
    <lineage>
        <taxon>Eukaryota</taxon>
        <taxon>Viridiplantae</taxon>
        <taxon>Streptophyta</taxon>
        <taxon>Embryophyta</taxon>
        <taxon>Tracheophyta</taxon>
        <taxon>Spermatophyta</taxon>
        <taxon>Magnoliopsida</taxon>
        <taxon>Liliopsida</taxon>
        <taxon>Poales</taxon>
        <taxon>Poaceae</taxon>
        <taxon>PACMAD clade</taxon>
        <taxon>Panicoideae</taxon>
        <taxon>Andropogonodae</taxon>
        <taxon>Andropogoneae</taxon>
        <taxon>Saccharinae</taxon>
        <taxon>Miscanthus</taxon>
    </lineage>
</organism>
<evidence type="ECO:0000313" key="4">
    <source>
        <dbReference type="Proteomes" id="UP000604825"/>
    </source>
</evidence>
<dbReference type="SUPFAM" id="SSF52047">
    <property type="entry name" value="RNI-like"/>
    <property type="match status" value="1"/>
</dbReference>
<dbReference type="OrthoDB" id="691227at2759"/>
<protein>
    <recommendedName>
        <fullName evidence="2">F-box/LRR-repeat protein 15/At3g58940/PEG3-like LRR domain-containing protein</fullName>
    </recommendedName>
</protein>
<evidence type="ECO:0000313" key="3">
    <source>
        <dbReference type="EMBL" id="CAD6268218.1"/>
    </source>
</evidence>
<dbReference type="PANTHER" id="PTHR31900:SF30">
    <property type="entry name" value="SUPERFAMILY PROTEIN, PUTATIVE-RELATED"/>
    <property type="match status" value="1"/>
</dbReference>
<dbReference type="PANTHER" id="PTHR31900">
    <property type="entry name" value="F-BOX/RNI SUPERFAMILY PROTEIN-RELATED"/>
    <property type="match status" value="1"/>
</dbReference>
<feature type="compositionally biased region" description="Basic and acidic residues" evidence="1">
    <location>
        <begin position="1"/>
        <end position="15"/>
    </location>
</feature>
<gene>
    <name evidence="3" type="ORF">NCGR_LOCUS51523</name>
</gene>
<dbReference type="AlphaFoldDB" id="A0A811RD73"/>
<reference evidence="3" key="1">
    <citation type="submission" date="2020-10" db="EMBL/GenBank/DDBJ databases">
        <authorList>
            <person name="Han B."/>
            <person name="Lu T."/>
            <person name="Zhao Q."/>
            <person name="Huang X."/>
            <person name="Zhao Y."/>
        </authorList>
    </citation>
    <scope>NUCLEOTIDE SEQUENCE</scope>
</reference>
<keyword evidence="4" id="KW-1185">Reference proteome</keyword>
<sequence length="383" mass="41932">MSVHDDDMVDERPRSTIDAAGSESNDDSAVLSSDSSDDDDEPNRWPWVLPDYTATRVIFSCAHLRSLSLSSYRLAPPDTVSLPSLVTLLLSHVSDPGSDLERLVAGCPRLADLTLEACSTGTALSIVGGARLRRLALRCCHNLTAVAVDSSELQAFEYRGAVTDGSFLTMHGGGSMRVADCKVDICEEEATSEEELMNLRQLLQLFVNAEHLHLESARLGSGLDKGLPSFSSLLHLEMRGCLPDDDTGAIAAMSTVLEHAPNPETLSLAFHPQEHDFGDRPDYIRFSEEELLGAHHLSYNPHSVLATPSAMIPCLRNQVRKINLVHYQGGTAQRALAKFLLSNAPVIDKLWCGFAEGPMWTQIQLMREIEGWLINKSAETHFA</sequence>
<comment type="caution">
    <text evidence="3">The sequence shown here is derived from an EMBL/GenBank/DDBJ whole genome shotgun (WGS) entry which is preliminary data.</text>
</comment>
<dbReference type="Proteomes" id="UP000604825">
    <property type="component" value="Unassembled WGS sequence"/>
</dbReference>
<evidence type="ECO:0000259" key="2">
    <source>
        <dbReference type="Pfam" id="PF24758"/>
    </source>
</evidence>